<dbReference type="AlphaFoldDB" id="A0A068V4K6"/>
<protein>
    <submittedName>
        <fullName evidence="1">Uncharacterized protein</fullName>
    </submittedName>
</protein>
<dbReference type="InParanoid" id="A0A068V4K6"/>
<dbReference type="PhylomeDB" id="A0A068V4K6"/>
<evidence type="ECO:0000313" key="2">
    <source>
        <dbReference type="Proteomes" id="UP000295252"/>
    </source>
</evidence>
<accession>A0A068V4K6</accession>
<dbReference type="EMBL" id="HG739175">
    <property type="protein sequence ID" value="CDP14793.1"/>
    <property type="molecule type" value="Genomic_DNA"/>
</dbReference>
<dbReference type="OMA" id="WRTSSEI"/>
<sequence>MAGATAKFRQNFDQNKMDKFYGDQESFRELIFGFIEEFSEDSSESSCSSTFEFDDRAIIEEDVDEDENFSIVEESKAFWESQEDLLQTALCRTTSIEKTIRQATKEAVRDISSVGLDCACDKMVGNSCEICLKKEICNRLRNAGYSCVVCKSKWKKSPEIPSGEHTYLEVVQNSKGGKGEVKILIELNFRAQFEMARASEEYNRLINQLPEIFVGKFLRLQNLVKILCAASKKCMRERKMHIAPWRKYKYMLAKWHGSPDQQKVAPILSPVSRLGRATRPRTSMLTFDLVGSLQGIQCTTMIKVV</sequence>
<evidence type="ECO:0000313" key="1">
    <source>
        <dbReference type="EMBL" id="CDP14793.1"/>
    </source>
</evidence>
<dbReference type="NCBIfam" id="TIGR01615">
    <property type="entry name" value="A_thal_3542"/>
    <property type="match status" value="1"/>
</dbReference>
<dbReference type="Proteomes" id="UP000295252">
    <property type="component" value="Chromosome VII"/>
</dbReference>
<dbReference type="PANTHER" id="PTHR31579:SF58">
    <property type="entry name" value="PLANT-SPECIFIC DOMAIN TIGR01615 FAMILY PROTEIN"/>
    <property type="match status" value="1"/>
</dbReference>
<dbReference type="FunCoup" id="A0A068V4K6">
    <property type="interactions" value="72"/>
</dbReference>
<reference evidence="2" key="1">
    <citation type="journal article" date="2014" name="Science">
        <title>The coffee genome provides insight into the convergent evolution of caffeine biosynthesis.</title>
        <authorList>
            <person name="Denoeud F."/>
            <person name="Carretero-Paulet L."/>
            <person name="Dereeper A."/>
            <person name="Droc G."/>
            <person name="Guyot R."/>
            <person name="Pietrella M."/>
            <person name="Zheng C."/>
            <person name="Alberti A."/>
            <person name="Anthony F."/>
            <person name="Aprea G."/>
            <person name="Aury J.M."/>
            <person name="Bento P."/>
            <person name="Bernard M."/>
            <person name="Bocs S."/>
            <person name="Campa C."/>
            <person name="Cenci A."/>
            <person name="Combes M.C."/>
            <person name="Crouzillat D."/>
            <person name="Da Silva C."/>
            <person name="Daddiego L."/>
            <person name="De Bellis F."/>
            <person name="Dussert S."/>
            <person name="Garsmeur O."/>
            <person name="Gayraud T."/>
            <person name="Guignon V."/>
            <person name="Jahn K."/>
            <person name="Jamilloux V."/>
            <person name="Joet T."/>
            <person name="Labadie K."/>
            <person name="Lan T."/>
            <person name="Leclercq J."/>
            <person name="Lepelley M."/>
            <person name="Leroy T."/>
            <person name="Li L.T."/>
            <person name="Librado P."/>
            <person name="Lopez L."/>
            <person name="Munoz A."/>
            <person name="Noel B."/>
            <person name="Pallavicini A."/>
            <person name="Perrotta G."/>
            <person name="Poncet V."/>
            <person name="Pot D."/>
            <person name="Priyono X."/>
            <person name="Rigoreau M."/>
            <person name="Rouard M."/>
            <person name="Rozas J."/>
            <person name="Tranchant-Dubreuil C."/>
            <person name="VanBuren R."/>
            <person name="Zhang Q."/>
            <person name="Andrade A.C."/>
            <person name="Argout X."/>
            <person name="Bertrand B."/>
            <person name="de Kochko A."/>
            <person name="Graziosi G."/>
            <person name="Henry R.J."/>
            <person name="Jayarama X."/>
            <person name="Ming R."/>
            <person name="Nagai C."/>
            <person name="Rounsley S."/>
            <person name="Sankoff D."/>
            <person name="Giuliano G."/>
            <person name="Albert V.A."/>
            <person name="Wincker P."/>
            <person name="Lashermes P."/>
        </authorList>
    </citation>
    <scope>NUCLEOTIDE SEQUENCE [LARGE SCALE GENOMIC DNA]</scope>
    <source>
        <strain evidence="2">cv. DH200-94</strain>
    </source>
</reference>
<dbReference type="Pfam" id="PF04720">
    <property type="entry name" value="PDDEXK_6"/>
    <property type="match status" value="1"/>
</dbReference>
<proteinExistence type="predicted"/>
<dbReference type="Gramene" id="CDP14793">
    <property type="protein sequence ID" value="CDP14793"/>
    <property type="gene ID" value="GSCOC_T00042252001"/>
</dbReference>
<keyword evidence="2" id="KW-1185">Reference proteome</keyword>
<name>A0A068V4K6_COFCA</name>
<gene>
    <name evidence="1" type="ORF">GSCOC_T00042252001</name>
</gene>
<dbReference type="InterPro" id="IPR006502">
    <property type="entry name" value="PDDEXK-like"/>
</dbReference>
<dbReference type="OrthoDB" id="691424at2759"/>
<organism evidence="1 2">
    <name type="scientific">Coffea canephora</name>
    <name type="common">Robusta coffee</name>
    <dbReference type="NCBI Taxonomy" id="49390"/>
    <lineage>
        <taxon>Eukaryota</taxon>
        <taxon>Viridiplantae</taxon>
        <taxon>Streptophyta</taxon>
        <taxon>Embryophyta</taxon>
        <taxon>Tracheophyta</taxon>
        <taxon>Spermatophyta</taxon>
        <taxon>Magnoliopsida</taxon>
        <taxon>eudicotyledons</taxon>
        <taxon>Gunneridae</taxon>
        <taxon>Pentapetalae</taxon>
        <taxon>asterids</taxon>
        <taxon>lamiids</taxon>
        <taxon>Gentianales</taxon>
        <taxon>Rubiaceae</taxon>
        <taxon>Ixoroideae</taxon>
        <taxon>Gardenieae complex</taxon>
        <taxon>Bertiereae - Coffeeae clade</taxon>
        <taxon>Coffeeae</taxon>
        <taxon>Coffea</taxon>
    </lineage>
</organism>
<dbReference type="PANTHER" id="PTHR31579">
    <property type="entry name" value="OS03G0796600 PROTEIN"/>
    <property type="match status" value="1"/>
</dbReference>